<name>A0AAD4LPU2_9AGAM</name>
<dbReference type="EMBL" id="JAKELL010000002">
    <property type="protein sequence ID" value="KAH9000429.1"/>
    <property type="molecule type" value="Genomic_DNA"/>
</dbReference>
<dbReference type="AlphaFoldDB" id="A0AAD4LPU2"/>
<proteinExistence type="predicted"/>
<feature type="compositionally biased region" description="Low complexity" evidence="1">
    <location>
        <begin position="133"/>
        <end position="147"/>
    </location>
</feature>
<feature type="region of interest" description="Disordered" evidence="1">
    <location>
        <begin position="60"/>
        <end position="87"/>
    </location>
</feature>
<evidence type="ECO:0000256" key="1">
    <source>
        <dbReference type="SAM" id="MobiDB-lite"/>
    </source>
</evidence>
<gene>
    <name evidence="2" type="ORF">EDB92DRAFT_1831243</name>
</gene>
<feature type="region of interest" description="Disordered" evidence="1">
    <location>
        <begin position="133"/>
        <end position="178"/>
    </location>
</feature>
<evidence type="ECO:0000313" key="2">
    <source>
        <dbReference type="EMBL" id="KAH9000429.1"/>
    </source>
</evidence>
<protein>
    <submittedName>
        <fullName evidence="2">Uncharacterized protein</fullName>
    </submittedName>
</protein>
<keyword evidence="3" id="KW-1185">Reference proteome</keyword>
<dbReference type="Proteomes" id="UP001201163">
    <property type="component" value="Unassembled WGS sequence"/>
</dbReference>
<reference evidence="2" key="1">
    <citation type="submission" date="2022-01" db="EMBL/GenBank/DDBJ databases">
        <title>Comparative genomics reveals a dynamic genome evolution in the ectomycorrhizal milk-cap (Lactarius) mushrooms.</title>
        <authorList>
            <consortium name="DOE Joint Genome Institute"/>
            <person name="Lebreton A."/>
            <person name="Tang N."/>
            <person name="Kuo A."/>
            <person name="LaButti K."/>
            <person name="Drula E."/>
            <person name="Barry K."/>
            <person name="Clum A."/>
            <person name="Lipzen A."/>
            <person name="Mousain D."/>
            <person name="Ng V."/>
            <person name="Wang R."/>
            <person name="Wang X."/>
            <person name="Dai Y."/>
            <person name="Henrissat B."/>
            <person name="Grigoriev I.V."/>
            <person name="Guerin-Laguette A."/>
            <person name="Yu F."/>
            <person name="Martin F.M."/>
        </authorList>
    </citation>
    <scope>NUCLEOTIDE SEQUENCE</scope>
    <source>
        <strain evidence="2">QP</strain>
    </source>
</reference>
<comment type="caution">
    <text evidence="2">The sequence shown here is derived from an EMBL/GenBank/DDBJ whole genome shotgun (WGS) entry which is preliminary data.</text>
</comment>
<evidence type="ECO:0000313" key="3">
    <source>
        <dbReference type="Proteomes" id="UP001201163"/>
    </source>
</evidence>
<accession>A0AAD4LPU2</accession>
<organism evidence="2 3">
    <name type="scientific">Lactarius akahatsu</name>
    <dbReference type="NCBI Taxonomy" id="416441"/>
    <lineage>
        <taxon>Eukaryota</taxon>
        <taxon>Fungi</taxon>
        <taxon>Dikarya</taxon>
        <taxon>Basidiomycota</taxon>
        <taxon>Agaricomycotina</taxon>
        <taxon>Agaricomycetes</taxon>
        <taxon>Russulales</taxon>
        <taxon>Russulaceae</taxon>
        <taxon>Lactarius</taxon>
    </lineage>
</organism>
<sequence length="178" mass="19235">MQGSPARLVRRPGPPFCAKGGAKGGVRLFAYPLSRSAPRLRASLLRREGAPLRVCMPPLRRNEGRRRKGGLPTRSPARVSGCREGGGPAWTHVRVLSRASFARKRAQGVLSRGWRGQMRGQPFPPFALPVRAQTGAGAQRGGLVPRGPRSRPFPRPAQKRVEGARAKGGRFSGAHERG</sequence>